<comment type="caution">
    <text evidence="1">The sequence shown here is derived from an EMBL/GenBank/DDBJ whole genome shotgun (WGS) entry which is preliminary data.</text>
</comment>
<gene>
    <name evidence="1" type="primary">NEO1_2</name>
    <name evidence="1" type="ORF">LPJ66_003008</name>
</gene>
<proteinExistence type="predicted"/>
<accession>A0ACC1ILL2</accession>
<sequence length="2148" mass="239809">MDSVLFLRFLKLGMWMMGIFGVLGMCIIVPVNYSSGDNANVTGNLKQFALLWITLYHITTLGTLSLHVVAAYIFTAIFFYFIWREYKHYIRIKQDYYASPQYLRRLQSRTVMVSCVPPQMQTDRALHDFASSQCTAVKPTQASIARKIGKLQELVDKHEQSVRKLEKVLAKYLAGDYQKKSRPKIKVSGAMVDAIEHYTLEIESLESTINQARRETETFNPTSIGFVSYPTPQIAHEVMKLLKSLKKVSPTTAQLAPHPKDIIWSNAQMPKGKRIGRLWSARLISVLFCFIAFWPVAALTFIGDAINIQVIWPKTQGFFTRHNTMTTIWQSSFSPLILTLYYILIPHVFRTISRYQGISTHTGVERAVLKKMYVFYFLSNIFVFTLVGVIVRGVLENSLSGEVIASLAHNFVQSLNMKAQFWTSYVSLKGLSAMLEFAQLIGLIRIFFMRYTRDLTPRELRDLTKPPEFDYSPVYSLYLWVFTIGMFYSLYSPIVLPFAFLDFVLAYWVYKYAVMYVYQTRHDTAGIMWRNVIDRMIVSMVIFQTYMICCLKARMDEFTDRLDEVRSMQPIIYVFIPLPVITCIVGFMMHRWISRKTNYMMETAETGSKLDVDNMIDEDANVDETLGDRFLHPTLSQPLNTPMVDKRIRHLLPKIYRGRVSVQAVSATIRRALKAAGPAGDGEVKFAGSFGNASTLFGSDMPDTDTVMDERDQRDFDGATTPMLSMNPGSASTAVGGGYGKGLARSFSVESNVTGHDPIEMTRLGYGKKYGASVESSQADLLGNAQMSSWSSDIFDGEVNELPMTSMSNPSIDRYGNTSMGRINHGGQDFNRVDQYDNSGSRNESNGEMYPMLYMQGSVASFTSNTGPVGPRPPSAQRPTIRQPQGYRTSPNVLVNNGSAEPIQQHQHQQQQQNPGRYGQPVSQGRAAGVVINYNNNNGGGGAAGGIPAASSSQVLSAPRANHGQQSFIPQDEEWMPMNYSMQLNRNQNQNPSQDYQQNQSHQNQSHQNQQQRSMSKRRSAASRNGEIIPMQRLDNSRASIDRSHSSLSSIDTPLMASAYDLDEPEMHRVNFEDTTPLNGNSNSSKKGRQGAGSARTEPLNPLDNSFKKQRYPGNVVSNNKYNFFTFLPLVLFEQFKFFFNMYFLLVALSQFVPQLRIGYLFTYVGPLVFVLAVTMAKEWHDDHARKQRDSEANSQRYMRLTPDGPQVIPSKKIRVGDLIIIEKNQRVPADMVLLRTTESSGACFVRTDQLDGETDWKLRVAVNATQKLADNHDLFALHGSVFADAPHKDIYDFVGTLTISAGPDDTANLPMTVPLGVENTMWSNTTLASGSAIGYVVYTGKDTRAAMNTGHAKTKVGILDTEVNRLSKILFVVTLVLSLAMVALDGFKAVWYVTLFRFLILFSSIIPISLRVNLDMGKSFYSMGIERDNSIPGSVVRNSMIPEELGRIEYCLTDKTGTLTCNDMEMKRIHMGVMAYTLETSDEVTRQVRANLRDRGITGADADSVTAGSSTIGADADPGGSSSKHSALLARGHGKARRDMPQRVFDMVESLALCHNVTPAEEGAPESHTHDGRVGLGVARPMAYQASSPDEVAIVKWTEHVGVVLAERTLSTITLRLDALIPESQAGMGTAPTLTYDVLQVFPFTSESKRMGIVVRSRLSGEIHFVQKGADAVMTRIVQYNDWLDEECGNMARDGLRTLVVGRKRLSADAYARFETAYQRAKVSIAGRAEAMQQVVADYLESDLELLGLTGVEDRLQDNVRATLELLGNAGIKVWMLTGDKVETATCVAVSAKLVRRDQLIHVIAGLKAAHEVSDALETLRTLGDCCLIIDGDSLHLTLDFYRDEFVQLAAGLSAVVCCRCSPTQKADVVRLIQRYTGKRVLAVGDGGNDVSMIQAADVGVGLVGKEGKQASLAADFSVNQFSYLGRLLLWHGRNSYKRSAKLAQFVIHRGLIISIMQVVFSALFYFAPIALFQGLLLVGYTTVYTMAPVFSLVLDRDVTEDIAMLYPELYADLTKGRSLSYKTFFTWLLISIYQGGALMMIAVWLFDTEFIHVVSIAFTGLVLNELLMVALEIRTWHRWMIWSILGSLAIYIASIWVLPAYFDVSFIMSRAFVWKTIVITAVSSVPLYIIKLLRRIYAPPSYAKLA</sequence>
<dbReference type="Proteomes" id="UP001150581">
    <property type="component" value="Unassembled WGS sequence"/>
</dbReference>
<name>A0ACC1ILL2_9FUNG</name>
<protein>
    <submittedName>
        <fullName evidence="1">Aminophospholipid-translocase</fullName>
    </submittedName>
</protein>
<organism evidence="1 2">
    <name type="scientific">Kickxella alabastrina</name>
    <dbReference type="NCBI Taxonomy" id="61397"/>
    <lineage>
        <taxon>Eukaryota</taxon>
        <taxon>Fungi</taxon>
        <taxon>Fungi incertae sedis</taxon>
        <taxon>Zoopagomycota</taxon>
        <taxon>Kickxellomycotina</taxon>
        <taxon>Kickxellomycetes</taxon>
        <taxon>Kickxellales</taxon>
        <taxon>Kickxellaceae</taxon>
        <taxon>Kickxella</taxon>
    </lineage>
</organism>
<dbReference type="EMBL" id="JANBPG010000276">
    <property type="protein sequence ID" value="KAJ1898023.1"/>
    <property type="molecule type" value="Genomic_DNA"/>
</dbReference>
<evidence type="ECO:0000313" key="2">
    <source>
        <dbReference type="Proteomes" id="UP001150581"/>
    </source>
</evidence>
<reference evidence="1" key="1">
    <citation type="submission" date="2022-07" db="EMBL/GenBank/DDBJ databases">
        <title>Phylogenomic reconstructions and comparative analyses of Kickxellomycotina fungi.</title>
        <authorList>
            <person name="Reynolds N.K."/>
            <person name="Stajich J.E."/>
            <person name="Barry K."/>
            <person name="Grigoriev I.V."/>
            <person name="Crous P."/>
            <person name="Smith M.E."/>
        </authorList>
    </citation>
    <scope>NUCLEOTIDE SEQUENCE</scope>
    <source>
        <strain evidence="1">Benny 63K</strain>
    </source>
</reference>
<evidence type="ECO:0000313" key="1">
    <source>
        <dbReference type="EMBL" id="KAJ1898023.1"/>
    </source>
</evidence>
<keyword evidence="2" id="KW-1185">Reference proteome</keyword>